<dbReference type="PANTHER" id="PTHR30409:SF1">
    <property type="entry name" value="CARBAMATE KINASE-RELATED"/>
    <property type="match status" value="1"/>
</dbReference>
<feature type="domain" description="Aspartate/glutamate/uridylate kinase" evidence="10">
    <location>
        <begin position="4"/>
        <end position="288"/>
    </location>
</feature>
<dbReference type="GO" id="GO:0005829">
    <property type="term" value="C:cytosol"/>
    <property type="evidence" value="ECO:0007669"/>
    <property type="project" value="TreeGrafter"/>
</dbReference>
<dbReference type="Proteomes" id="UP000196118">
    <property type="component" value="Chromosome"/>
</dbReference>
<organism evidence="11 12">
    <name type="scientific">Pediococcus pentosaceus</name>
    <dbReference type="NCBI Taxonomy" id="1255"/>
    <lineage>
        <taxon>Bacteria</taxon>
        <taxon>Bacillati</taxon>
        <taxon>Bacillota</taxon>
        <taxon>Bacilli</taxon>
        <taxon>Lactobacillales</taxon>
        <taxon>Lactobacillaceae</taxon>
        <taxon>Pediococcus</taxon>
    </lineage>
</organism>
<dbReference type="GO" id="GO:0019546">
    <property type="term" value="P:L-arginine deiminase pathway"/>
    <property type="evidence" value="ECO:0007669"/>
    <property type="project" value="TreeGrafter"/>
</dbReference>
<evidence type="ECO:0000313" key="12">
    <source>
        <dbReference type="Proteomes" id="UP000196118"/>
    </source>
</evidence>
<dbReference type="InterPro" id="IPR001048">
    <property type="entry name" value="Asp/Glu/Uridylate_kinase"/>
</dbReference>
<evidence type="ECO:0000313" key="11">
    <source>
        <dbReference type="EMBL" id="ARW20545.1"/>
    </source>
</evidence>
<dbReference type="AlphaFoldDB" id="A0A1Y0VQV6"/>
<dbReference type="Pfam" id="PF00696">
    <property type="entry name" value="AA_kinase"/>
    <property type="match status" value="1"/>
</dbReference>
<keyword evidence="4" id="KW-0056">Arginine metabolism</keyword>
<evidence type="ECO:0000256" key="1">
    <source>
        <dbReference type="ARBA" id="ARBA00005118"/>
    </source>
</evidence>
<dbReference type="NCBIfam" id="TIGR00746">
    <property type="entry name" value="arcC"/>
    <property type="match status" value="1"/>
</dbReference>
<dbReference type="UniPathway" id="UPA00996">
    <property type="reaction ID" value="UER00366"/>
</dbReference>
<name>A0A1Y0VQV6_PEDPE</name>
<dbReference type="SUPFAM" id="SSF53633">
    <property type="entry name" value="Carbamate kinase-like"/>
    <property type="match status" value="1"/>
</dbReference>
<evidence type="ECO:0000256" key="3">
    <source>
        <dbReference type="ARBA" id="ARBA00013070"/>
    </source>
</evidence>
<dbReference type="PIRSF" id="PIRSF000723">
    <property type="entry name" value="Carbamate_kin"/>
    <property type="match status" value="1"/>
</dbReference>
<protein>
    <recommendedName>
        <fullName evidence="3 8">Carbamate kinase</fullName>
    </recommendedName>
</protein>
<evidence type="ECO:0000256" key="2">
    <source>
        <dbReference type="ARBA" id="ARBA00011066"/>
    </source>
</evidence>
<evidence type="ECO:0000256" key="7">
    <source>
        <dbReference type="ARBA" id="ARBA00048467"/>
    </source>
</evidence>
<dbReference type="PRINTS" id="PR01469">
    <property type="entry name" value="CARBMTKINASE"/>
</dbReference>
<comment type="similarity">
    <text evidence="2 9">Belongs to the carbamate kinase family.</text>
</comment>
<dbReference type="CDD" id="cd04235">
    <property type="entry name" value="AAK_CK"/>
    <property type="match status" value="1"/>
</dbReference>
<dbReference type="Gene3D" id="3.40.1160.10">
    <property type="entry name" value="Acetylglutamate kinase-like"/>
    <property type="match status" value="1"/>
</dbReference>
<comment type="pathway">
    <text evidence="1">Metabolic intermediate metabolism; carbamoyl phosphate degradation; CO(2) and NH(3) from carbamoyl phosphate: step 1/1.</text>
</comment>
<dbReference type="InterPro" id="IPR003964">
    <property type="entry name" value="Carb_kinase"/>
</dbReference>
<dbReference type="PANTHER" id="PTHR30409">
    <property type="entry name" value="CARBAMATE KINASE"/>
    <property type="match status" value="1"/>
</dbReference>
<reference evidence="11 12" key="1">
    <citation type="submission" date="2017-05" db="EMBL/GenBank/DDBJ databases">
        <title>Genome sequence of Pediococcus pentosaceus strain SRCM100892.</title>
        <authorList>
            <person name="Cho S.H."/>
        </authorList>
    </citation>
    <scope>NUCLEOTIDE SEQUENCE [LARGE SCALE GENOMIC DNA]</scope>
    <source>
        <strain evidence="11 12">SRCM100892</strain>
    </source>
</reference>
<sequence length="314" mass="33915">MDKKRVVVALGGNAILSKDASAEAQQAALRDTSKYLVEFVKKGNELIISHGNGPQVGNLLLQQTAGSTKDNPAMPLDTDVSMTQGSIGYWLQNAMGTELKKAGIDKSVATVVTQVVVDEADEAFKNPTKPIGPFYDEKGMQQQKLEHPEYEFVEDAGRGFRRVVPSPKPIDVVESDVVEIMVKNKIIPISVGGGGVPVIKATNSLVGKEAVIDKDFASEKLAEKVNADMLVILTVVDNVYINFNKPNQKKLEKINIAELKTYIKDGQFAKGSMLPKVEAAIDFVQNTKNGSAIITSLQNVGKFLEDGSGTIIVK</sequence>
<dbReference type="NCBIfam" id="NF009007">
    <property type="entry name" value="PRK12352.1"/>
    <property type="match status" value="1"/>
</dbReference>
<evidence type="ECO:0000259" key="10">
    <source>
        <dbReference type="Pfam" id="PF00696"/>
    </source>
</evidence>
<keyword evidence="6 9" id="KW-0418">Kinase</keyword>
<evidence type="ECO:0000256" key="5">
    <source>
        <dbReference type="ARBA" id="ARBA00022679"/>
    </source>
</evidence>
<dbReference type="FunFam" id="3.40.1160.10:FF:000007">
    <property type="entry name" value="Carbamate kinase"/>
    <property type="match status" value="1"/>
</dbReference>
<dbReference type="InterPro" id="IPR036393">
    <property type="entry name" value="AceGlu_kinase-like_sf"/>
</dbReference>
<gene>
    <name evidence="11" type="ORF">S100892_02006</name>
</gene>
<dbReference type="EMBL" id="CP021474">
    <property type="protein sequence ID" value="ARW20545.1"/>
    <property type="molecule type" value="Genomic_DNA"/>
</dbReference>
<evidence type="ECO:0000256" key="4">
    <source>
        <dbReference type="ARBA" id="ARBA00022503"/>
    </source>
</evidence>
<keyword evidence="5 9" id="KW-0808">Transferase</keyword>
<proteinExistence type="inferred from homology"/>
<comment type="catalytic activity">
    <reaction evidence="7">
        <text>hydrogencarbonate + NH4(+) + ATP = carbamoyl phosphate + ADP + H2O + H(+)</text>
        <dbReference type="Rhea" id="RHEA:10152"/>
        <dbReference type="ChEBI" id="CHEBI:15377"/>
        <dbReference type="ChEBI" id="CHEBI:15378"/>
        <dbReference type="ChEBI" id="CHEBI:17544"/>
        <dbReference type="ChEBI" id="CHEBI:28938"/>
        <dbReference type="ChEBI" id="CHEBI:30616"/>
        <dbReference type="ChEBI" id="CHEBI:58228"/>
        <dbReference type="ChEBI" id="CHEBI:456216"/>
        <dbReference type="EC" id="2.7.2.2"/>
    </reaction>
</comment>
<accession>A0A1Y0VQV6</accession>
<evidence type="ECO:0000256" key="6">
    <source>
        <dbReference type="ARBA" id="ARBA00022777"/>
    </source>
</evidence>
<evidence type="ECO:0000256" key="8">
    <source>
        <dbReference type="NCBIfam" id="TIGR00746"/>
    </source>
</evidence>
<evidence type="ECO:0000256" key="9">
    <source>
        <dbReference type="PIRNR" id="PIRNR000723"/>
    </source>
</evidence>
<dbReference type="GO" id="GO:0008804">
    <property type="term" value="F:carbamate kinase activity"/>
    <property type="evidence" value="ECO:0007669"/>
    <property type="project" value="UniProtKB-UniRule"/>
</dbReference>